<dbReference type="Gene3D" id="3.10.580.10">
    <property type="entry name" value="CBS-domain"/>
    <property type="match status" value="1"/>
</dbReference>
<keyword evidence="3 9" id="KW-0813">Transport</keyword>
<dbReference type="PROSITE" id="PS51371">
    <property type="entry name" value="CBS"/>
    <property type="match status" value="1"/>
</dbReference>
<keyword evidence="9" id="KW-0479">Metal-binding</keyword>
<evidence type="ECO:0000256" key="6">
    <source>
        <dbReference type="ARBA" id="ARBA00022989"/>
    </source>
</evidence>
<evidence type="ECO:0000256" key="7">
    <source>
        <dbReference type="ARBA" id="ARBA00023136"/>
    </source>
</evidence>
<dbReference type="NCBIfam" id="TIGR00400">
    <property type="entry name" value="mgtE"/>
    <property type="match status" value="1"/>
</dbReference>
<evidence type="ECO:0000313" key="12">
    <source>
        <dbReference type="Proteomes" id="UP000293852"/>
    </source>
</evidence>
<keyword evidence="9" id="KW-1003">Cell membrane</keyword>
<accession>A0A4Q7M5K8</accession>
<dbReference type="AlphaFoldDB" id="A0A4Q7M5K8"/>
<feature type="transmembrane region" description="Helical" evidence="9">
    <location>
        <begin position="217"/>
        <end position="244"/>
    </location>
</feature>
<evidence type="ECO:0000313" key="11">
    <source>
        <dbReference type="EMBL" id="RZS62267.1"/>
    </source>
</evidence>
<dbReference type="GO" id="GO:0005886">
    <property type="term" value="C:plasma membrane"/>
    <property type="evidence" value="ECO:0007669"/>
    <property type="project" value="UniProtKB-SubCell"/>
</dbReference>
<evidence type="ECO:0000256" key="1">
    <source>
        <dbReference type="ARBA" id="ARBA00004141"/>
    </source>
</evidence>
<name>A0A4Q7M5K8_9MICO</name>
<dbReference type="InterPro" id="IPR006669">
    <property type="entry name" value="MgtE_transporter"/>
</dbReference>
<feature type="transmembrane region" description="Helical" evidence="9">
    <location>
        <begin position="292"/>
        <end position="318"/>
    </location>
</feature>
<reference evidence="11 12" key="1">
    <citation type="submission" date="2019-02" db="EMBL/GenBank/DDBJ databases">
        <title>Sequencing the genomes of 1000 actinobacteria strains.</title>
        <authorList>
            <person name="Klenk H.-P."/>
        </authorList>
    </citation>
    <scope>NUCLEOTIDE SEQUENCE [LARGE SCALE GENOMIC DNA]</scope>
    <source>
        <strain evidence="11 12">DSM 16932</strain>
    </source>
</reference>
<comment type="subcellular location">
    <subcellularLocation>
        <location evidence="9">Cell membrane</location>
        <topology evidence="9">Multi-pass membrane protein</topology>
    </subcellularLocation>
    <subcellularLocation>
        <location evidence="1">Membrane</location>
        <topology evidence="1">Multi-pass membrane protein</topology>
    </subcellularLocation>
</comment>
<gene>
    <name evidence="11" type="ORF">EV386_2594</name>
</gene>
<proteinExistence type="inferred from homology"/>
<dbReference type="SMART" id="SM00116">
    <property type="entry name" value="CBS"/>
    <property type="match status" value="2"/>
</dbReference>
<organism evidence="11 12">
    <name type="scientific">Xylanimonas ulmi</name>
    <dbReference type="NCBI Taxonomy" id="228973"/>
    <lineage>
        <taxon>Bacteria</taxon>
        <taxon>Bacillati</taxon>
        <taxon>Actinomycetota</taxon>
        <taxon>Actinomycetes</taxon>
        <taxon>Micrococcales</taxon>
        <taxon>Promicromonosporaceae</taxon>
        <taxon>Xylanimonas</taxon>
    </lineage>
</organism>
<comment type="function">
    <text evidence="9">Acts as a magnesium transporter.</text>
</comment>
<dbReference type="InterPro" id="IPR036739">
    <property type="entry name" value="SLC41_membr_dom_sf"/>
</dbReference>
<sequence length="357" mass="37678">MSLAVTTVQPVAPATDAAAFDAAAFEKDTAGRIMTTAYIALERSLTAAEAIDAVRAQAHDAETIYTLYVVGHSGRLEGAISLRELLVAAPTSLVSTIMSQPPIFVRTDADQERVARQMADLDLIAIPVVDADTRLVGIVTVDDAIDVIDDETTEDMYKAAGLADVRTSQTEVSRSEQMTHGSLWSIMRSRLPFLAITLVGGMVAGGIVEGFEETLESVIVVAFFIPLIMDMGGSVGTQSSTVFARAVALGHIDIKTFRRPFLKEAAVGVTLGTLVGLAGGLVAGVWQQDLYLGLAVGGALITTMTLSAMLGFLVPWFLIKIGTDHASGAAPIVTSIKDISGLAIYFSFVALFMGHLI</sequence>
<dbReference type="SUPFAM" id="SSF54631">
    <property type="entry name" value="CBS-domain pair"/>
    <property type="match status" value="1"/>
</dbReference>
<protein>
    <recommendedName>
        <fullName evidence="9">Magnesium transporter MgtE</fullName>
    </recommendedName>
</protein>
<dbReference type="SUPFAM" id="SSF161093">
    <property type="entry name" value="MgtE membrane domain-like"/>
    <property type="match status" value="1"/>
</dbReference>
<dbReference type="InterPro" id="IPR046342">
    <property type="entry name" value="CBS_dom_sf"/>
</dbReference>
<keyword evidence="4 9" id="KW-0812">Transmembrane</keyword>
<feature type="transmembrane region" description="Helical" evidence="9">
    <location>
        <begin position="339"/>
        <end position="356"/>
    </location>
</feature>
<evidence type="ECO:0000256" key="8">
    <source>
        <dbReference type="PROSITE-ProRule" id="PRU00703"/>
    </source>
</evidence>
<dbReference type="GO" id="GO:0046872">
    <property type="term" value="F:metal ion binding"/>
    <property type="evidence" value="ECO:0007669"/>
    <property type="project" value="UniProtKB-KW"/>
</dbReference>
<evidence type="ECO:0000256" key="4">
    <source>
        <dbReference type="ARBA" id="ARBA00022692"/>
    </source>
</evidence>
<keyword evidence="6 9" id="KW-1133">Transmembrane helix</keyword>
<evidence type="ECO:0000259" key="10">
    <source>
        <dbReference type="PROSITE" id="PS51371"/>
    </source>
</evidence>
<evidence type="ECO:0000256" key="5">
    <source>
        <dbReference type="ARBA" id="ARBA00022842"/>
    </source>
</evidence>
<dbReference type="EMBL" id="SGWX01000001">
    <property type="protein sequence ID" value="RZS62267.1"/>
    <property type="molecule type" value="Genomic_DNA"/>
</dbReference>
<dbReference type="Pfam" id="PF01769">
    <property type="entry name" value="MgtE"/>
    <property type="match status" value="1"/>
</dbReference>
<dbReference type="Gene3D" id="1.10.357.20">
    <property type="entry name" value="SLC41 divalent cation transporters, integral membrane domain"/>
    <property type="match status" value="1"/>
</dbReference>
<dbReference type="CDD" id="cd04606">
    <property type="entry name" value="CBS_pair_Mg_transporter"/>
    <property type="match status" value="1"/>
</dbReference>
<comment type="subunit">
    <text evidence="9">Homodimer.</text>
</comment>
<dbReference type="InterPro" id="IPR000644">
    <property type="entry name" value="CBS_dom"/>
</dbReference>
<feature type="transmembrane region" description="Helical" evidence="9">
    <location>
        <begin position="191"/>
        <end position="211"/>
    </location>
</feature>
<keyword evidence="8" id="KW-0129">CBS domain</keyword>
<feature type="transmembrane region" description="Helical" evidence="9">
    <location>
        <begin position="265"/>
        <end position="286"/>
    </location>
</feature>
<dbReference type="InterPro" id="IPR006667">
    <property type="entry name" value="SLC41_membr_dom"/>
</dbReference>
<dbReference type="OrthoDB" id="9790355at2"/>
<feature type="domain" description="CBS" evidence="10">
    <location>
        <begin position="98"/>
        <end position="154"/>
    </location>
</feature>
<dbReference type="GO" id="GO:0015095">
    <property type="term" value="F:magnesium ion transmembrane transporter activity"/>
    <property type="evidence" value="ECO:0007669"/>
    <property type="project" value="UniProtKB-UniRule"/>
</dbReference>
<dbReference type="PANTHER" id="PTHR43773:SF1">
    <property type="entry name" value="MAGNESIUM TRANSPORTER MGTE"/>
    <property type="match status" value="1"/>
</dbReference>
<evidence type="ECO:0000256" key="2">
    <source>
        <dbReference type="ARBA" id="ARBA00009749"/>
    </source>
</evidence>
<dbReference type="RefSeq" id="WP_130415586.1">
    <property type="nucleotide sequence ID" value="NZ_SGWX01000001.1"/>
</dbReference>
<evidence type="ECO:0000256" key="3">
    <source>
        <dbReference type="ARBA" id="ARBA00022448"/>
    </source>
</evidence>
<keyword evidence="5 9" id="KW-0460">Magnesium</keyword>
<dbReference type="Pfam" id="PF00571">
    <property type="entry name" value="CBS"/>
    <property type="match status" value="2"/>
</dbReference>
<keyword evidence="7 9" id="KW-0472">Membrane</keyword>
<dbReference type="PANTHER" id="PTHR43773">
    <property type="entry name" value="MAGNESIUM TRANSPORTER MGTE"/>
    <property type="match status" value="1"/>
</dbReference>
<comment type="caution">
    <text evidence="11">The sequence shown here is derived from an EMBL/GenBank/DDBJ whole genome shotgun (WGS) entry which is preliminary data.</text>
</comment>
<keyword evidence="12" id="KW-1185">Reference proteome</keyword>
<dbReference type="Proteomes" id="UP000293852">
    <property type="component" value="Unassembled WGS sequence"/>
</dbReference>
<comment type="similarity">
    <text evidence="2 9">Belongs to the SLC41A transporter family.</text>
</comment>
<evidence type="ECO:0000256" key="9">
    <source>
        <dbReference type="RuleBase" id="RU362011"/>
    </source>
</evidence>